<evidence type="ECO:0000313" key="4">
    <source>
        <dbReference type="EMBL" id="KAI9266842.1"/>
    </source>
</evidence>
<comment type="caution">
    <text evidence="4">The sequence shown here is derived from an EMBL/GenBank/DDBJ whole genome shotgun (WGS) entry which is preliminary data.</text>
</comment>
<accession>A0AAD5PH59</accession>
<reference evidence="4" key="2">
    <citation type="submission" date="2023-02" db="EMBL/GenBank/DDBJ databases">
        <authorList>
            <consortium name="DOE Joint Genome Institute"/>
            <person name="Mondo S.J."/>
            <person name="Chang Y."/>
            <person name="Wang Y."/>
            <person name="Ahrendt S."/>
            <person name="Andreopoulos W."/>
            <person name="Barry K."/>
            <person name="Beard J."/>
            <person name="Benny G.L."/>
            <person name="Blankenship S."/>
            <person name="Bonito G."/>
            <person name="Cuomo C."/>
            <person name="Desiro A."/>
            <person name="Gervers K.A."/>
            <person name="Hundley H."/>
            <person name="Kuo A."/>
            <person name="LaButti K."/>
            <person name="Lang B.F."/>
            <person name="Lipzen A."/>
            <person name="O'Donnell K."/>
            <person name="Pangilinan J."/>
            <person name="Reynolds N."/>
            <person name="Sandor L."/>
            <person name="Smith M.W."/>
            <person name="Tsang A."/>
            <person name="Grigoriev I.V."/>
            <person name="Stajich J.E."/>
            <person name="Spatafora J.W."/>
        </authorList>
    </citation>
    <scope>NUCLEOTIDE SEQUENCE</scope>
    <source>
        <strain evidence="4">RSA 2281</strain>
    </source>
</reference>
<gene>
    <name evidence="4" type="ORF">BDA99DRAFT_436426</name>
</gene>
<dbReference type="InterPro" id="IPR036291">
    <property type="entry name" value="NAD(P)-bd_dom_sf"/>
</dbReference>
<dbReference type="Proteomes" id="UP001209540">
    <property type="component" value="Unassembled WGS sequence"/>
</dbReference>
<dbReference type="EMBL" id="JAIXMP010000010">
    <property type="protein sequence ID" value="KAI9266842.1"/>
    <property type="molecule type" value="Genomic_DNA"/>
</dbReference>
<dbReference type="Pfam" id="PF00106">
    <property type="entry name" value="adh_short"/>
    <property type="match status" value="1"/>
</dbReference>
<reference evidence="4" key="1">
    <citation type="journal article" date="2022" name="IScience">
        <title>Evolution of zygomycete secretomes and the origins of terrestrial fungal ecologies.</title>
        <authorList>
            <person name="Chang Y."/>
            <person name="Wang Y."/>
            <person name="Mondo S."/>
            <person name="Ahrendt S."/>
            <person name="Andreopoulos W."/>
            <person name="Barry K."/>
            <person name="Beard J."/>
            <person name="Benny G.L."/>
            <person name="Blankenship S."/>
            <person name="Bonito G."/>
            <person name="Cuomo C."/>
            <person name="Desiro A."/>
            <person name="Gervers K.A."/>
            <person name="Hundley H."/>
            <person name="Kuo A."/>
            <person name="LaButti K."/>
            <person name="Lang B.F."/>
            <person name="Lipzen A."/>
            <person name="O'Donnell K."/>
            <person name="Pangilinan J."/>
            <person name="Reynolds N."/>
            <person name="Sandor L."/>
            <person name="Smith M.E."/>
            <person name="Tsang A."/>
            <person name="Grigoriev I.V."/>
            <person name="Stajich J.E."/>
            <person name="Spatafora J.W."/>
        </authorList>
    </citation>
    <scope>NUCLEOTIDE SEQUENCE</scope>
    <source>
        <strain evidence="4">RSA 2281</strain>
    </source>
</reference>
<dbReference type="PRINTS" id="PR00080">
    <property type="entry name" value="SDRFAMILY"/>
</dbReference>
<dbReference type="PANTHER" id="PTHR42901:SF1">
    <property type="entry name" value="ALCOHOL DEHYDROGENASE"/>
    <property type="match status" value="1"/>
</dbReference>
<evidence type="ECO:0000256" key="3">
    <source>
        <dbReference type="RuleBase" id="RU000363"/>
    </source>
</evidence>
<evidence type="ECO:0000256" key="1">
    <source>
        <dbReference type="ARBA" id="ARBA00006484"/>
    </source>
</evidence>
<protein>
    <recommendedName>
        <fullName evidence="6">NAD(P)-binding protein</fullName>
    </recommendedName>
</protein>
<dbReference type="GO" id="GO:0016616">
    <property type="term" value="F:oxidoreductase activity, acting on the CH-OH group of donors, NAD or NADP as acceptor"/>
    <property type="evidence" value="ECO:0007669"/>
    <property type="project" value="UniProtKB-ARBA"/>
</dbReference>
<dbReference type="SUPFAM" id="SSF51735">
    <property type="entry name" value="NAD(P)-binding Rossmann-fold domains"/>
    <property type="match status" value="1"/>
</dbReference>
<dbReference type="InterPro" id="IPR002347">
    <property type="entry name" value="SDR_fam"/>
</dbReference>
<sequence>MLRAAFQQHQKRAAWNIFSKRFYAQRRLEKKNVFITGASSGIGESTAREFAKEGSNLVHIILTARRLDRLDALKEELKQTYKNIDIHTLKLDVRKKKNVDDAIASLPSSVKDNISVLVNNAGLVLGMDPLLDVTEEEYDTMMDTNVKGLMFVTQAILPRMIEQNEGHIINIGSVAGKQSYQNGSIYCASKHAVDAITRALLYETMSTPVRVSQICPGMVNTEFSTVRFHGDKEKADSVYAGMEPLVGQDIAELITFIASRPPHVNIVDTLVFPTAQADARTAHRKQ</sequence>
<keyword evidence="5" id="KW-1185">Reference proteome</keyword>
<dbReference type="PRINTS" id="PR00081">
    <property type="entry name" value="GDHRDH"/>
</dbReference>
<evidence type="ECO:0000256" key="2">
    <source>
        <dbReference type="ARBA" id="ARBA00023002"/>
    </source>
</evidence>
<dbReference type="PANTHER" id="PTHR42901">
    <property type="entry name" value="ALCOHOL DEHYDROGENASE"/>
    <property type="match status" value="1"/>
</dbReference>
<comment type="similarity">
    <text evidence="1 3">Belongs to the short-chain dehydrogenases/reductases (SDR) family.</text>
</comment>
<dbReference type="AlphaFoldDB" id="A0AAD5PH59"/>
<proteinExistence type="inferred from homology"/>
<name>A0AAD5PH59_9FUNG</name>
<evidence type="ECO:0000313" key="5">
    <source>
        <dbReference type="Proteomes" id="UP001209540"/>
    </source>
</evidence>
<dbReference type="FunFam" id="3.40.50.720:FF:000047">
    <property type="entry name" value="NADP-dependent L-serine/L-allo-threonine dehydrogenase"/>
    <property type="match status" value="1"/>
</dbReference>
<keyword evidence="2" id="KW-0560">Oxidoreductase</keyword>
<dbReference type="Gene3D" id="3.40.50.720">
    <property type="entry name" value="NAD(P)-binding Rossmann-like Domain"/>
    <property type="match status" value="1"/>
</dbReference>
<organism evidence="4 5">
    <name type="scientific">Phascolomyces articulosus</name>
    <dbReference type="NCBI Taxonomy" id="60185"/>
    <lineage>
        <taxon>Eukaryota</taxon>
        <taxon>Fungi</taxon>
        <taxon>Fungi incertae sedis</taxon>
        <taxon>Mucoromycota</taxon>
        <taxon>Mucoromycotina</taxon>
        <taxon>Mucoromycetes</taxon>
        <taxon>Mucorales</taxon>
        <taxon>Lichtheimiaceae</taxon>
        <taxon>Phascolomyces</taxon>
    </lineage>
</organism>
<evidence type="ECO:0008006" key="6">
    <source>
        <dbReference type="Google" id="ProtNLM"/>
    </source>
</evidence>